<dbReference type="EMBL" id="CAJNJA010021276">
    <property type="protein sequence ID" value="CAE7472875.1"/>
    <property type="molecule type" value="Genomic_DNA"/>
</dbReference>
<dbReference type="AlphaFoldDB" id="A0A812S992"/>
<evidence type="ECO:0000256" key="1">
    <source>
        <dbReference type="SAM" id="MobiDB-lite"/>
    </source>
</evidence>
<gene>
    <name evidence="2" type="primary">kptA</name>
    <name evidence="2" type="ORF">SNEC2469_LOCUS13346</name>
</gene>
<protein>
    <submittedName>
        <fullName evidence="2">KptA protein</fullName>
    </submittedName>
</protein>
<name>A0A812S992_9DINO</name>
<evidence type="ECO:0000313" key="3">
    <source>
        <dbReference type="Proteomes" id="UP000601435"/>
    </source>
</evidence>
<keyword evidence="3" id="KW-1185">Reference proteome</keyword>
<reference evidence="2" key="1">
    <citation type="submission" date="2021-02" db="EMBL/GenBank/DDBJ databases">
        <authorList>
            <person name="Dougan E. K."/>
            <person name="Rhodes N."/>
            <person name="Thang M."/>
            <person name="Chan C."/>
        </authorList>
    </citation>
    <scope>NUCLEOTIDE SEQUENCE</scope>
</reference>
<sequence length="243" mass="25886">MFVAILDQPATVSLQQQAWQDLQKSMEKTKIPEWSKVYDSAVAAFEEHIPLQPGWSPSWSRAGLRFFQFKEGRDIQTNWAWPLGLHENAHWSAPAAPTTPPNAKPDPGEQNDGSQEVGFMTPPQHVPTTPSSSERRLLAGAKESPSPPAPAKPGGFRMCQVIQGLGCAGVSAKVCFQQAHPRRYAHGDTPGGYRAADAAAAADRSCAADTATGSFAGAVLADESRTGRSKACTPDATSCGACR</sequence>
<dbReference type="Proteomes" id="UP000601435">
    <property type="component" value="Unassembled WGS sequence"/>
</dbReference>
<accession>A0A812S992</accession>
<comment type="caution">
    <text evidence="2">The sequence shown here is derived from an EMBL/GenBank/DDBJ whole genome shotgun (WGS) entry which is preliminary data.</text>
</comment>
<feature type="region of interest" description="Disordered" evidence="1">
    <location>
        <begin position="91"/>
        <end position="152"/>
    </location>
</feature>
<organism evidence="2 3">
    <name type="scientific">Symbiodinium necroappetens</name>
    <dbReference type="NCBI Taxonomy" id="1628268"/>
    <lineage>
        <taxon>Eukaryota</taxon>
        <taxon>Sar</taxon>
        <taxon>Alveolata</taxon>
        <taxon>Dinophyceae</taxon>
        <taxon>Suessiales</taxon>
        <taxon>Symbiodiniaceae</taxon>
        <taxon>Symbiodinium</taxon>
    </lineage>
</organism>
<evidence type="ECO:0000313" key="2">
    <source>
        <dbReference type="EMBL" id="CAE7472875.1"/>
    </source>
</evidence>
<proteinExistence type="predicted"/>